<dbReference type="GO" id="GO:0005737">
    <property type="term" value="C:cytoplasm"/>
    <property type="evidence" value="ECO:0007669"/>
    <property type="project" value="TreeGrafter"/>
</dbReference>
<dbReference type="InterPro" id="IPR011009">
    <property type="entry name" value="Kinase-like_dom_sf"/>
</dbReference>
<dbReference type="PROSITE" id="PS50011">
    <property type="entry name" value="PROTEIN_KINASE_DOM"/>
    <property type="match status" value="1"/>
</dbReference>
<dbReference type="InterPro" id="IPR036770">
    <property type="entry name" value="Ankyrin_rpt-contain_sf"/>
</dbReference>
<feature type="repeat" description="ANK" evidence="3">
    <location>
        <begin position="588"/>
        <end position="620"/>
    </location>
</feature>
<dbReference type="PANTHER" id="PTHR24198:SF165">
    <property type="entry name" value="ANKYRIN REPEAT-CONTAINING PROTEIN-RELATED"/>
    <property type="match status" value="1"/>
</dbReference>
<dbReference type="SMART" id="SM00220">
    <property type="entry name" value="S_TKc"/>
    <property type="match status" value="1"/>
</dbReference>
<evidence type="ECO:0000313" key="5">
    <source>
        <dbReference type="EMBL" id="CAG8953481.1"/>
    </source>
</evidence>
<dbReference type="InterPro" id="IPR008271">
    <property type="entry name" value="Ser/Thr_kinase_AS"/>
</dbReference>
<dbReference type="InterPro" id="IPR002110">
    <property type="entry name" value="Ankyrin_rpt"/>
</dbReference>
<feature type="repeat" description="ANK" evidence="3">
    <location>
        <begin position="909"/>
        <end position="941"/>
    </location>
</feature>
<evidence type="ECO:0000256" key="2">
    <source>
        <dbReference type="ARBA" id="ARBA00023043"/>
    </source>
</evidence>
<feature type="repeat" description="ANK" evidence="3">
    <location>
        <begin position="841"/>
        <end position="873"/>
    </location>
</feature>
<dbReference type="Gene3D" id="1.10.510.10">
    <property type="entry name" value="Transferase(Phosphotransferase) domain 1"/>
    <property type="match status" value="1"/>
</dbReference>
<dbReference type="PROSITE" id="PS50088">
    <property type="entry name" value="ANK_REPEAT"/>
    <property type="match status" value="4"/>
</dbReference>
<dbReference type="Proteomes" id="UP000696280">
    <property type="component" value="Unassembled WGS sequence"/>
</dbReference>
<dbReference type="OrthoDB" id="626167at2759"/>
<organism evidence="5 6">
    <name type="scientific">Hymenoscyphus fraxineus</name>
    <dbReference type="NCBI Taxonomy" id="746836"/>
    <lineage>
        <taxon>Eukaryota</taxon>
        <taxon>Fungi</taxon>
        <taxon>Dikarya</taxon>
        <taxon>Ascomycota</taxon>
        <taxon>Pezizomycotina</taxon>
        <taxon>Leotiomycetes</taxon>
        <taxon>Helotiales</taxon>
        <taxon>Helotiaceae</taxon>
        <taxon>Hymenoscyphus</taxon>
    </lineage>
</organism>
<keyword evidence="1" id="KW-0677">Repeat</keyword>
<evidence type="ECO:0000259" key="4">
    <source>
        <dbReference type="PROSITE" id="PS50011"/>
    </source>
</evidence>
<dbReference type="Gene3D" id="1.25.40.20">
    <property type="entry name" value="Ankyrin repeat-containing domain"/>
    <property type="match status" value="2"/>
</dbReference>
<dbReference type="EMBL" id="CAJVRL010000050">
    <property type="protein sequence ID" value="CAG8953481.1"/>
    <property type="molecule type" value="Genomic_DNA"/>
</dbReference>
<feature type="repeat" description="ANK" evidence="3">
    <location>
        <begin position="669"/>
        <end position="701"/>
    </location>
</feature>
<dbReference type="InterPro" id="IPR000719">
    <property type="entry name" value="Prot_kinase_dom"/>
</dbReference>
<dbReference type="PANTHER" id="PTHR24198">
    <property type="entry name" value="ANKYRIN REPEAT AND PROTEIN KINASE DOMAIN-CONTAINING PROTEIN"/>
    <property type="match status" value="1"/>
</dbReference>
<dbReference type="SUPFAM" id="SSF48403">
    <property type="entry name" value="Ankyrin repeat"/>
    <property type="match status" value="1"/>
</dbReference>
<gene>
    <name evidence="5" type="ORF">HYFRA_00010231</name>
</gene>
<evidence type="ECO:0000313" key="6">
    <source>
        <dbReference type="Proteomes" id="UP000696280"/>
    </source>
</evidence>
<reference evidence="5" key="1">
    <citation type="submission" date="2021-07" db="EMBL/GenBank/DDBJ databases">
        <authorList>
            <person name="Durling M."/>
        </authorList>
    </citation>
    <scope>NUCLEOTIDE SEQUENCE</scope>
</reference>
<feature type="domain" description="Protein kinase" evidence="4">
    <location>
        <begin position="78"/>
        <end position="375"/>
    </location>
</feature>
<protein>
    <recommendedName>
        <fullName evidence="4">Protein kinase domain-containing protein</fullName>
    </recommendedName>
</protein>
<keyword evidence="2 3" id="KW-0040">ANK repeat</keyword>
<dbReference type="Pfam" id="PF12796">
    <property type="entry name" value="Ank_2"/>
    <property type="match status" value="1"/>
</dbReference>
<proteinExistence type="predicted"/>
<evidence type="ECO:0000256" key="3">
    <source>
        <dbReference type="PROSITE-ProRule" id="PRU00023"/>
    </source>
</evidence>
<evidence type="ECO:0000256" key="1">
    <source>
        <dbReference type="ARBA" id="ARBA00022737"/>
    </source>
</evidence>
<dbReference type="CDD" id="cd00180">
    <property type="entry name" value="PKc"/>
    <property type="match status" value="1"/>
</dbReference>
<sequence length="1127" mass="126236">MSHERIIPVYSFNSNYIPSSECSTSIRPSRAPSESEDGPSYIAGKLSEVTSSSGVVVTVDLLLKSLQQSGLPGPVILVGRRTFLGQGAQFTVHEETMAWPEFDHFSTRIVATKQPMFALKPNLRVNMAEPHVQANLRDVYLEILALTDPALRMHPNVVRLLAWSFEPSSFHAPFNLVMEIASCNLSKFISNAGGDLSLRMKYWLCRDVGAGLDALHECGIVHGDIKPDNILIFGEGNRAVAKIADFGGSIYEDLSDNSRIRLGGTLGWQAPEVEENKTITPAQLPKTDNYSFGLLIWGVLLNDGKVPCRIEGEHRQTTYNREMETKGHEIGLHPDSFIREAAFVLLHQKPEDRPFDVKKLFGDITPEASPTNPPFSQPAFGTDLVIESLEDASRNDSVKGRYLSWELPAFAYHFLDDLYSRFMQDSRSVPADVLFSMYLAYTHTISREAGPSNQALDVLVASALNGYEPAQATVTDAYKFYRLDPPEGVKSHLLGWLERATASGSIQAKRRLQNLDLAAVCRSMKDFRTLGGYNRIYSTIDHSKNGLKQQPGVGYGDLHWLSCYGTFDELVEYLDQNRVCDIDQVTENDETALYLACARGASKIVLELLRRGASPRVKCTYFKISCIHWLFAFDEESQKEVLEALINHGGNIDARSREVPFLHYPFILPAGSSLHWAVVTSSYETTRNLIEFGADLLLRDGSDPYIYDDRVRILNKFGGPNQEAFSFSEIGTRGLSPLDHVAMQHDPFVFELLVSLSRNVDINASDEEGFTVLHRVSTTFEKRTRFGNTFSALPFKGDQDKNKDYLGRTVAAIQALGANIEQLTNSAASRAQKAQRGWDFPSRTPLMMAFLTPSTTVMKELLKLGASVHTENDKRETALHCFPDDKLPCIEGVRLLVDHGANVNHRNLSGAAPILKAAQFGLLDVVDFLLSKGADIDERESSQALVTGGSNIFAFLAYEDPTWRFDTDCEVLKVLEARLFTCMDHEKKKRVLERGSDQGETLLHRFASKAMPRCVEGLILNGAPVDALYYKYRRERAGDHYIKESWCETPLDAAVKTGEWRVKYMTEERRWRRSEYEDLERRDKQVIESIKRAGGKSAPTEVVRSRFDFDSSMSSGQEMVGELLKEP</sequence>
<dbReference type="SMART" id="SM00248">
    <property type="entry name" value="ANK"/>
    <property type="match status" value="8"/>
</dbReference>
<dbReference type="GO" id="GO:0005524">
    <property type="term" value="F:ATP binding"/>
    <property type="evidence" value="ECO:0007669"/>
    <property type="project" value="InterPro"/>
</dbReference>
<dbReference type="AlphaFoldDB" id="A0A9N9PNG3"/>
<dbReference type="PROSITE" id="PS00108">
    <property type="entry name" value="PROTEIN_KINASE_ST"/>
    <property type="match status" value="1"/>
</dbReference>
<dbReference type="GO" id="GO:0004672">
    <property type="term" value="F:protein kinase activity"/>
    <property type="evidence" value="ECO:0007669"/>
    <property type="project" value="InterPro"/>
</dbReference>
<keyword evidence="6" id="KW-1185">Reference proteome</keyword>
<dbReference type="PROSITE" id="PS50297">
    <property type="entry name" value="ANK_REP_REGION"/>
    <property type="match status" value="1"/>
</dbReference>
<comment type="caution">
    <text evidence="5">The sequence shown here is derived from an EMBL/GenBank/DDBJ whole genome shotgun (WGS) entry which is preliminary data.</text>
</comment>
<dbReference type="Pfam" id="PF00069">
    <property type="entry name" value="Pkinase"/>
    <property type="match status" value="1"/>
</dbReference>
<accession>A0A9N9PNG3</accession>
<name>A0A9N9PNG3_9HELO</name>
<dbReference type="SUPFAM" id="SSF56112">
    <property type="entry name" value="Protein kinase-like (PK-like)"/>
    <property type="match status" value="1"/>
</dbReference>